<dbReference type="GO" id="GO:0006783">
    <property type="term" value="P:heme biosynthetic process"/>
    <property type="evidence" value="ECO:0007669"/>
    <property type="project" value="UniProtKB-UniRule"/>
</dbReference>
<dbReference type="InterPro" id="IPR019772">
    <property type="entry name" value="Ferrochelatase_AS"/>
</dbReference>
<dbReference type="HAMAP" id="MF_00323">
    <property type="entry name" value="Ferrochelatase"/>
    <property type="match status" value="1"/>
</dbReference>
<comment type="catalytic activity">
    <reaction evidence="8">
        <text>Fe-coproporphyrin III + 2 H(+) = coproporphyrin III + Fe(2+)</text>
        <dbReference type="Rhea" id="RHEA:49572"/>
        <dbReference type="ChEBI" id="CHEBI:15378"/>
        <dbReference type="ChEBI" id="CHEBI:29033"/>
        <dbReference type="ChEBI" id="CHEBI:68438"/>
        <dbReference type="ChEBI" id="CHEBI:131725"/>
        <dbReference type="EC" id="4.99.1.9"/>
    </reaction>
    <physiologicalReaction direction="right-to-left" evidence="8">
        <dbReference type="Rhea" id="RHEA:49574"/>
    </physiologicalReaction>
</comment>
<dbReference type="GO" id="GO:0004325">
    <property type="term" value="F:ferrochelatase activity"/>
    <property type="evidence" value="ECO:0007669"/>
    <property type="project" value="UniProtKB-UniRule"/>
</dbReference>
<dbReference type="GO" id="GO:0005737">
    <property type="term" value="C:cytoplasm"/>
    <property type="evidence" value="ECO:0007669"/>
    <property type="project" value="UniProtKB-SubCell"/>
</dbReference>
<keyword evidence="5 9" id="KW-0350">Heme biosynthesis</keyword>
<evidence type="ECO:0000256" key="1">
    <source>
        <dbReference type="ARBA" id="ARBA00007718"/>
    </source>
</evidence>
<dbReference type="FunFam" id="3.40.50.1400:FF:000002">
    <property type="entry name" value="Ferrochelatase"/>
    <property type="match status" value="1"/>
</dbReference>
<feature type="binding site" evidence="9">
    <location>
        <position position="228"/>
    </location>
    <ligand>
        <name>Fe(2+)</name>
        <dbReference type="ChEBI" id="CHEBI:29033"/>
    </ligand>
</feature>
<comment type="pathway">
    <text evidence="9 10">Porphyrin-containing compound metabolism; protoheme biosynthesis; protoheme from protoporphyrin-IX: step 1/1.</text>
</comment>
<evidence type="ECO:0000256" key="3">
    <source>
        <dbReference type="ARBA" id="ARBA00022723"/>
    </source>
</evidence>
<dbReference type="GO" id="GO:0046872">
    <property type="term" value="F:metal ion binding"/>
    <property type="evidence" value="ECO:0007669"/>
    <property type="project" value="UniProtKB-KW"/>
</dbReference>
<dbReference type="AlphaFoldDB" id="A0A261RI46"/>
<dbReference type="PROSITE" id="PS00534">
    <property type="entry name" value="FERROCHELATASE"/>
    <property type="match status" value="1"/>
</dbReference>
<comment type="function">
    <text evidence="9 10">Catalyzes the ferrous insertion into protoporphyrin IX.</text>
</comment>
<evidence type="ECO:0000256" key="2">
    <source>
        <dbReference type="ARBA" id="ARBA00022490"/>
    </source>
</evidence>
<evidence type="ECO:0000256" key="10">
    <source>
        <dbReference type="RuleBase" id="RU000607"/>
    </source>
</evidence>
<dbReference type="PANTHER" id="PTHR11108">
    <property type="entry name" value="FERROCHELATASE"/>
    <property type="match status" value="1"/>
</dbReference>
<evidence type="ECO:0000256" key="6">
    <source>
        <dbReference type="ARBA" id="ARBA00023239"/>
    </source>
</evidence>
<dbReference type="PANTHER" id="PTHR11108:SF1">
    <property type="entry name" value="FERROCHELATASE, MITOCHONDRIAL"/>
    <property type="match status" value="1"/>
</dbReference>
<name>A0A261RI46_9BORD</name>
<evidence type="ECO:0000256" key="9">
    <source>
        <dbReference type="HAMAP-Rule" id="MF_00323"/>
    </source>
</evidence>
<keyword evidence="4 9" id="KW-0408">Iron</keyword>
<dbReference type="CDD" id="cd00419">
    <property type="entry name" value="Ferrochelatase_C"/>
    <property type="match status" value="1"/>
</dbReference>
<evidence type="ECO:0000313" key="11">
    <source>
        <dbReference type="EMBL" id="OZI24625.1"/>
    </source>
</evidence>
<dbReference type="CDD" id="cd03411">
    <property type="entry name" value="Ferrochelatase_N"/>
    <property type="match status" value="1"/>
</dbReference>
<dbReference type="InterPro" id="IPR001015">
    <property type="entry name" value="Ferrochelatase"/>
</dbReference>
<keyword evidence="2 9" id="KW-0963">Cytoplasm</keyword>
<dbReference type="RefSeq" id="WP_094796061.1">
    <property type="nucleotide sequence ID" value="NZ_NEVK01000003.1"/>
</dbReference>
<dbReference type="EC" id="4.98.1.1" evidence="9 10"/>
<keyword evidence="3 9" id="KW-0479">Metal-binding</keyword>
<feature type="binding site" evidence="9">
    <location>
        <position position="309"/>
    </location>
    <ligand>
        <name>Fe(2+)</name>
        <dbReference type="ChEBI" id="CHEBI:29033"/>
    </ligand>
</feature>
<comment type="subcellular location">
    <subcellularLocation>
        <location evidence="9 10">Cytoplasm</location>
    </subcellularLocation>
</comment>
<evidence type="ECO:0000313" key="12">
    <source>
        <dbReference type="Proteomes" id="UP000216947"/>
    </source>
</evidence>
<keyword evidence="12" id="KW-1185">Reference proteome</keyword>
<dbReference type="SUPFAM" id="SSF53800">
    <property type="entry name" value="Chelatase"/>
    <property type="match status" value="1"/>
</dbReference>
<keyword evidence="6 9" id="KW-0456">Lyase</keyword>
<dbReference type="Pfam" id="PF00762">
    <property type="entry name" value="Ferrochelatase"/>
    <property type="match status" value="1"/>
</dbReference>
<comment type="caution">
    <text evidence="11">The sequence shown here is derived from an EMBL/GenBank/DDBJ whole genome shotgun (WGS) entry which is preliminary data.</text>
</comment>
<reference evidence="12" key="1">
    <citation type="submission" date="2017-05" db="EMBL/GenBank/DDBJ databases">
        <title>Complete and WGS of Bordetella genogroups.</title>
        <authorList>
            <person name="Spilker T."/>
            <person name="Lipuma J."/>
        </authorList>
    </citation>
    <scope>NUCLEOTIDE SEQUENCE [LARGE SCALE GENOMIC DNA]</scope>
    <source>
        <strain evidence="12">AU18089</strain>
    </source>
</reference>
<comment type="catalytic activity">
    <reaction evidence="9 10">
        <text>heme b + 2 H(+) = protoporphyrin IX + Fe(2+)</text>
        <dbReference type="Rhea" id="RHEA:22584"/>
        <dbReference type="ChEBI" id="CHEBI:15378"/>
        <dbReference type="ChEBI" id="CHEBI:29033"/>
        <dbReference type="ChEBI" id="CHEBI:57306"/>
        <dbReference type="ChEBI" id="CHEBI:60344"/>
        <dbReference type="EC" id="4.98.1.1"/>
    </reaction>
</comment>
<dbReference type="InterPro" id="IPR033659">
    <property type="entry name" value="Ferrochelatase_N"/>
</dbReference>
<evidence type="ECO:0000256" key="5">
    <source>
        <dbReference type="ARBA" id="ARBA00023133"/>
    </source>
</evidence>
<dbReference type="UniPathway" id="UPA00252">
    <property type="reaction ID" value="UER00325"/>
</dbReference>
<protein>
    <recommendedName>
        <fullName evidence="9 10">Ferrochelatase</fullName>
        <ecNumber evidence="9 10">4.98.1.1</ecNumber>
    </recommendedName>
    <alternativeName>
        <fullName evidence="9">Heme synthase</fullName>
    </alternativeName>
    <alternativeName>
        <fullName evidence="9">Protoheme ferro-lyase</fullName>
    </alternativeName>
</protein>
<sequence>MFLRLFKYLWPERYLPEPQQADPFNDNPPPRPPAGVGVVLVNLGTPETTAPRDIRRYLAAFLSDPRVIEIPRYLWLPILHGMVLVRRPRRLQPRYEGIWMEGGSPLLVYSRRQAEGVQQALTARGLAVRVELAMRYGEPSIEQAVERLRQQGCDHILVVPLYPQFAASTTATVVDAVAAHARRLRDQPELRFVKRFHDDPGYLDALAGRISAFWQAHGRPQKLLMSFHGLPRYSVELGDPYYRDCVETARLLRERLQLTPDQVEVTFQSRFGAARWLEPYTEPTLKELAAQGVTDIDVVCPGFVADCLETLEEISQECRDAFIAAGGRQFRYIPALNDDPAWIEALAALVDNHLQGWPTRSSATRTLDAGVSAVAERDG</sequence>
<dbReference type="NCBIfam" id="TIGR00109">
    <property type="entry name" value="hemH"/>
    <property type="match status" value="1"/>
</dbReference>
<proteinExistence type="inferred from homology"/>
<dbReference type="EMBL" id="NEVK01000003">
    <property type="protein sequence ID" value="OZI24625.1"/>
    <property type="molecule type" value="Genomic_DNA"/>
</dbReference>
<evidence type="ECO:0000256" key="8">
    <source>
        <dbReference type="ARBA" id="ARBA00024536"/>
    </source>
</evidence>
<evidence type="ECO:0000256" key="7">
    <source>
        <dbReference type="ARBA" id="ARBA00023244"/>
    </source>
</evidence>
<keyword evidence="7 9" id="KW-0627">Porphyrin biosynthesis</keyword>
<evidence type="ECO:0000256" key="4">
    <source>
        <dbReference type="ARBA" id="ARBA00023004"/>
    </source>
</evidence>
<dbReference type="Gene3D" id="3.40.50.1400">
    <property type="match status" value="2"/>
</dbReference>
<comment type="similarity">
    <text evidence="1 9 10">Belongs to the ferrochelatase family.</text>
</comment>
<gene>
    <name evidence="9" type="primary">hemH</name>
    <name evidence="11" type="ORF">CAL19_03740</name>
</gene>
<accession>A0A261RI46</accession>
<organism evidence="11 12">
    <name type="scientific">Bordetella genomosp. 7</name>
    <dbReference type="NCBI Taxonomy" id="1416805"/>
    <lineage>
        <taxon>Bacteria</taxon>
        <taxon>Pseudomonadati</taxon>
        <taxon>Pseudomonadota</taxon>
        <taxon>Betaproteobacteria</taxon>
        <taxon>Burkholderiales</taxon>
        <taxon>Alcaligenaceae</taxon>
        <taxon>Bordetella</taxon>
    </lineage>
</organism>
<dbReference type="InterPro" id="IPR033644">
    <property type="entry name" value="Ferrochelatase_C"/>
</dbReference>
<dbReference type="Proteomes" id="UP000216947">
    <property type="component" value="Unassembled WGS sequence"/>
</dbReference>